<dbReference type="EMBL" id="BSXU01014676">
    <property type="protein sequence ID" value="GME81247.1"/>
    <property type="molecule type" value="Genomic_DNA"/>
</dbReference>
<evidence type="ECO:0000313" key="1">
    <source>
        <dbReference type="EMBL" id="GME81247.1"/>
    </source>
</evidence>
<protein>
    <submittedName>
        <fullName evidence="1">Unnamed protein product</fullName>
    </submittedName>
</protein>
<comment type="caution">
    <text evidence="1">The sequence shown here is derived from an EMBL/GenBank/DDBJ whole genome shotgun (WGS) entry which is preliminary data.</text>
</comment>
<dbReference type="Proteomes" id="UP001165063">
    <property type="component" value="Unassembled WGS sequence"/>
</dbReference>
<accession>A0A9W6T854</accession>
<gene>
    <name evidence="1" type="ORF">Amon01_000997700</name>
</gene>
<reference evidence="1" key="1">
    <citation type="submission" date="2023-04" db="EMBL/GenBank/DDBJ databases">
        <title>Ambrosiozyma monospora NBRC 1965.</title>
        <authorList>
            <person name="Ichikawa N."/>
            <person name="Sato H."/>
            <person name="Tonouchi N."/>
        </authorList>
    </citation>
    <scope>NUCLEOTIDE SEQUENCE</scope>
    <source>
        <strain evidence="1">NBRC 1965</strain>
    </source>
</reference>
<evidence type="ECO:0000313" key="2">
    <source>
        <dbReference type="Proteomes" id="UP001165063"/>
    </source>
</evidence>
<keyword evidence="2" id="KW-1185">Reference proteome</keyword>
<sequence>MSLTTTTQLIVLHPHNNTPNSQLNDFIMNHDGGELIRNKYRFPTDQKPQISQCTTFTLYFQHDHHSTTNTSEDNIKPLSKKQYIGSYMLKKERFVTRNVSKDIDMLFE</sequence>
<organism evidence="1 2">
    <name type="scientific">Ambrosiozyma monospora</name>
    <name type="common">Yeast</name>
    <name type="synonym">Endomycopsis monosporus</name>
    <dbReference type="NCBI Taxonomy" id="43982"/>
    <lineage>
        <taxon>Eukaryota</taxon>
        <taxon>Fungi</taxon>
        <taxon>Dikarya</taxon>
        <taxon>Ascomycota</taxon>
        <taxon>Saccharomycotina</taxon>
        <taxon>Pichiomycetes</taxon>
        <taxon>Pichiales</taxon>
        <taxon>Pichiaceae</taxon>
        <taxon>Ambrosiozyma</taxon>
    </lineage>
</organism>
<proteinExistence type="predicted"/>
<dbReference type="AlphaFoldDB" id="A0A9W6T854"/>
<name>A0A9W6T854_AMBMO</name>